<proteinExistence type="predicted"/>
<evidence type="ECO:0000313" key="2">
    <source>
        <dbReference type="Proteomes" id="UP000578000"/>
    </source>
</evidence>
<dbReference type="EMBL" id="JACHIE010000005">
    <property type="protein sequence ID" value="MBB6456816.1"/>
    <property type="molecule type" value="Genomic_DNA"/>
</dbReference>
<protein>
    <submittedName>
        <fullName evidence="1">Uncharacterized protein</fullName>
    </submittedName>
</protein>
<dbReference type="Proteomes" id="UP000578000">
    <property type="component" value="Unassembled WGS sequence"/>
</dbReference>
<sequence length="92" mass="10856">MTLDAVNNNFVFYKSRIAINKNTMRLFRGMTRYKSALYHVEVKHGAPRQRIKPVQSQEPHMRNPCTSLKPLNYHNYSKILTLKCFHDALKAY</sequence>
<gene>
    <name evidence="1" type="ORF">HNR55_001399</name>
</gene>
<accession>A0A841QED3</accession>
<name>A0A841QED3_9PROT</name>
<dbReference type="AlphaFoldDB" id="A0A841QED3"/>
<evidence type="ECO:0000313" key="1">
    <source>
        <dbReference type="EMBL" id="MBB6456816.1"/>
    </source>
</evidence>
<organism evidence="1 2">
    <name type="scientific">Acetobacter lovaniensis</name>
    <dbReference type="NCBI Taxonomy" id="104100"/>
    <lineage>
        <taxon>Bacteria</taxon>
        <taxon>Pseudomonadati</taxon>
        <taxon>Pseudomonadota</taxon>
        <taxon>Alphaproteobacteria</taxon>
        <taxon>Acetobacterales</taxon>
        <taxon>Acetobacteraceae</taxon>
        <taxon>Acetobacter</taxon>
    </lineage>
</organism>
<keyword evidence="2" id="KW-1185">Reference proteome</keyword>
<reference evidence="1 2" key="1">
    <citation type="submission" date="2020-08" db="EMBL/GenBank/DDBJ databases">
        <title>Genomic Encyclopedia of Type Strains, Phase IV (KMG-IV): sequencing the most valuable type-strain genomes for metagenomic binning, comparative biology and taxonomic classification.</title>
        <authorList>
            <person name="Goeker M."/>
        </authorList>
    </citation>
    <scope>NUCLEOTIDE SEQUENCE [LARGE SCALE GENOMIC DNA]</scope>
    <source>
        <strain evidence="1 2">DSM 4491</strain>
    </source>
</reference>
<comment type="caution">
    <text evidence="1">The sequence shown here is derived from an EMBL/GenBank/DDBJ whole genome shotgun (WGS) entry which is preliminary data.</text>
</comment>